<evidence type="ECO:0000256" key="1">
    <source>
        <dbReference type="SAM" id="Phobius"/>
    </source>
</evidence>
<organism evidence="3 4">
    <name type="scientific">Candidatus Ruania gallistercoris</name>
    <dbReference type="NCBI Taxonomy" id="2838746"/>
    <lineage>
        <taxon>Bacteria</taxon>
        <taxon>Bacillati</taxon>
        <taxon>Actinomycetota</taxon>
        <taxon>Actinomycetes</taxon>
        <taxon>Micrococcales</taxon>
        <taxon>Ruaniaceae</taxon>
        <taxon>Ruania</taxon>
    </lineage>
</organism>
<dbReference type="AlphaFoldDB" id="A0A9D2J439"/>
<dbReference type="Proteomes" id="UP000824037">
    <property type="component" value="Unassembled WGS sequence"/>
</dbReference>
<feature type="transmembrane region" description="Helical" evidence="1">
    <location>
        <begin position="26"/>
        <end position="46"/>
    </location>
</feature>
<feature type="transmembrane region" description="Helical" evidence="1">
    <location>
        <begin position="52"/>
        <end position="69"/>
    </location>
</feature>
<comment type="caution">
    <text evidence="3">The sequence shown here is derived from an EMBL/GenBank/DDBJ whole genome shotgun (WGS) entry which is preliminary data.</text>
</comment>
<dbReference type="EMBL" id="DXBY01000153">
    <property type="protein sequence ID" value="HIZ35916.1"/>
    <property type="molecule type" value="Genomic_DNA"/>
</dbReference>
<reference evidence="3" key="1">
    <citation type="journal article" date="2021" name="PeerJ">
        <title>Extensive microbial diversity within the chicken gut microbiome revealed by metagenomics and culture.</title>
        <authorList>
            <person name="Gilroy R."/>
            <person name="Ravi A."/>
            <person name="Getino M."/>
            <person name="Pursley I."/>
            <person name="Horton D.L."/>
            <person name="Alikhan N.F."/>
            <person name="Baker D."/>
            <person name="Gharbi K."/>
            <person name="Hall N."/>
            <person name="Watson M."/>
            <person name="Adriaenssens E.M."/>
            <person name="Foster-Nyarko E."/>
            <person name="Jarju S."/>
            <person name="Secka A."/>
            <person name="Antonio M."/>
            <person name="Oren A."/>
            <person name="Chaudhuri R.R."/>
            <person name="La Ragione R."/>
            <person name="Hildebrand F."/>
            <person name="Pallen M.J."/>
        </authorList>
    </citation>
    <scope>NUCLEOTIDE SEQUENCE</scope>
    <source>
        <strain evidence="3">ChiGjej4B4-7305</strain>
    </source>
</reference>
<evidence type="ECO:0000313" key="4">
    <source>
        <dbReference type="Proteomes" id="UP000824037"/>
    </source>
</evidence>
<name>A0A9D2J439_9MICO</name>
<keyword evidence="1" id="KW-0472">Membrane</keyword>
<dbReference type="Pfam" id="PF03703">
    <property type="entry name" value="bPH_2"/>
    <property type="match status" value="1"/>
</dbReference>
<accession>A0A9D2J439</accession>
<dbReference type="InterPro" id="IPR005182">
    <property type="entry name" value="YdbS-like_PH"/>
</dbReference>
<feature type="domain" description="YdbS-like PH" evidence="2">
    <location>
        <begin position="74"/>
        <end position="151"/>
    </location>
</feature>
<sequence length="162" mass="17420">MDSDAAFDLDGITWLPVSPRLTPVRVTIAAILLGIPLLAGLVLAVIFGGWLWTAPAAVTVLLVWVMWLVPRQVKAIGYAELDEDLLIRKGVMFRSLVVVPYGRMQYVEVQAGPVARSRGIAQVQLHTASAQSDASIPGLPEAEAARLRDQLSARGEARLAGL</sequence>
<keyword evidence="1" id="KW-0812">Transmembrane</keyword>
<reference evidence="3" key="2">
    <citation type="submission" date="2021-04" db="EMBL/GenBank/DDBJ databases">
        <authorList>
            <person name="Gilroy R."/>
        </authorList>
    </citation>
    <scope>NUCLEOTIDE SEQUENCE</scope>
    <source>
        <strain evidence="3">ChiGjej4B4-7305</strain>
    </source>
</reference>
<dbReference type="PANTHER" id="PTHR34473:SF3">
    <property type="entry name" value="TRANSMEMBRANE PROTEIN-RELATED"/>
    <property type="match status" value="1"/>
</dbReference>
<protein>
    <submittedName>
        <fullName evidence="3">PH domain-containing protein</fullName>
    </submittedName>
</protein>
<evidence type="ECO:0000313" key="3">
    <source>
        <dbReference type="EMBL" id="HIZ35916.1"/>
    </source>
</evidence>
<gene>
    <name evidence="3" type="ORF">H9815_09065</name>
</gene>
<evidence type="ECO:0000259" key="2">
    <source>
        <dbReference type="Pfam" id="PF03703"/>
    </source>
</evidence>
<keyword evidence="1" id="KW-1133">Transmembrane helix</keyword>
<dbReference type="PANTHER" id="PTHR34473">
    <property type="entry name" value="UPF0699 TRANSMEMBRANE PROTEIN YDBS"/>
    <property type="match status" value="1"/>
</dbReference>
<proteinExistence type="predicted"/>